<dbReference type="Gene3D" id="3.30.420.10">
    <property type="entry name" value="Ribonuclease H-like superfamily/Ribonuclease H"/>
    <property type="match status" value="1"/>
</dbReference>
<keyword evidence="9 12" id="KW-0255">Endonuclease</keyword>
<reference evidence="15 16" key="1">
    <citation type="journal article" date="2015" name="Nature">
        <title>rRNA introns, odd ribosomes, and small enigmatic genomes across a large radiation of phyla.</title>
        <authorList>
            <person name="Brown C.T."/>
            <person name="Hug L.A."/>
            <person name="Thomas B.C."/>
            <person name="Sharon I."/>
            <person name="Castelle C.J."/>
            <person name="Singh A."/>
            <person name="Wilkins M.J."/>
            <person name="Williams K.H."/>
            <person name="Banfield J.F."/>
        </authorList>
    </citation>
    <scope>NUCLEOTIDE SEQUENCE [LARGE SCALE GENOMIC DNA]</scope>
</reference>
<evidence type="ECO:0000256" key="2">
    <source>
        <dbReference type="ARBA" id="ARBA00001946"/>
    </source>
</evidence>
<comment type="cofactor">
    <cofactor evidence="2">
        <name>Mg(2+)</name>
        <dbReference type="ChEBI" id="CHEBI:18420"/>
    </cofactor>
</comment>
<dbReference type="PANTHER" id="PTHR10954">
    <property type="entry name" value="RIBONUCLEASE H2 SUBUNIT A"/>
    <property type="match status" value="1"/>
</dbReference>
<feature type="domain" description="RNase H type-2" evidence="14">
    <location>
        <begin position="22"/>
        <end position="223"/>
    </location>
</feature>
<comment type="caution">
    <text evidence="15">The sequence shown here is derived from an EMBL/GenBank/DDBJ whole genome shotgun (WGS) entry which is preliminary data.</text>
</comment>
<keyword evidence="10 12" id="KW-0378">Hydrolase</keyword>
<evidence type="ECO:0000313" key="16">
    <source>
        <dbReference type="Proteomes" id="UP000034320"/>
    </source>
</evidence>
<evidence type="ECO:0000256" key="7">
    <source>
        <dbReference type="ARBA" id="ARBA00022722"/>
    </source>
</evidence>
<proteinExistence type="inferred from homology"/>
<dbReference type="GO" id="GO:0005737">
    <property type="term" value="C:cytoplasm"/>
    <property type="evidence" value="ECO:0007669"/>
    <property type="project" value="UniProtKB-SubCell"/>
</dbReference>
<dbReference type="GO" id="GO:0004523">
    <property type="term" value="F:RNA-DNA hybrid ribonuclease activity"/>
    <property type="evidence" value="ECO:0007669"/>
    <property type="project" value="UniProtKB-UniRule"/>
</dbReference>
<dbReference type="Proteomes" id="UP000034320">
    <property type="component" value="Unassembled WGS sequence"/>
</dbReference>
<comment type="similarity">
    <text evidence="5 13">Belongs to the RNase HII family.</text>
</comment>
<dbReference type="InterPro" id="IPR024567">
    <property type="entry name" value="RNase_HII/HIII_dom"/>
</dbReference>
<dbReference type="EMBL" id="LCDD01000002">
    <property type="protein sequence ID" value="KKS47833.1"/>
    <property type="molecule type" value="Genomic_DNA"/>
</dbReference>
<dbReference type="PROSITE" id="PS51975">
    <property type="entry name" value="RNASE_H_2"/>
    <property type="match status" value="1"/>
</dbReference>
<sequence length="223" mass="24622">MQVVKKFPDFSFEESFWRQGIGTVVGVDEVGRGSLAGPVVAGAVFIKTPASKEAILKLGIDDSKRLSAGKRRALAKIIPKYFNSAIGQASVEEIDTLGIVRATGRAMRRAIIRIMNSELGIMNGKSYFIIIDGYKMKHLPGGLRRQLNIIKGDQKSVSIAAASIMAKVYRDRLMANLSKQFPVYKWGRNKGYGTKLHIKALGKYGCCVLHRSVFRLPVPFGFE</sequence>
<dbReference type="InterPro" id="IPR022898">
    <property type="entry name" value="RNase_HII"/>
</dbReference>
<evidence type="ECO:0000256" key="5">
    <source>
        <dbReference type="ARBA" id="ARBA00007383"/>
    </source>
</evidence>
<dbReference type="InterPro" id="IPR001352">
    <property type="entry name" value="RNase_HII/HIII"/>
</dbReference>
<feature type="binding site" evidence="12">
    <location>
        <position position="132"/>
    </location>
    <ligand>
        <name>a divalent metal cation</name>
        <dbReference type="ChEBI" id="CHEBI:60240"/>
    </ligand>
</feature>
<evidence type="ECO:0000256" key="12">
    <source>
        <dbReference type="PROSITE-ProRule" id="PRU01319"/>
    </source>
</evidence>
<dbReference type="GO" id="GO:0032299">
    <property type="term" value="C:ribonuclease H2 complex"/>
    <property type="evidence" value="ECO:0007669"/>
    <property type="project" value="TreeGrafter"/>
</dbReference>
<dbReference type="GO" id="GO:0043137">
    <property type="term" value="P:DNA replication, removal of RNA primer"/>
    <property type="evidence" value="ECO:0007669"/>
    <property type="project" value="TreeGrafter"/>
</dbReference>
<comment type="catalytic activity">
    <reaction evidence="1 12 13">
        <text>Endonucleolytic cleavage to 5'-phosphomonoester.</text>
        <dbReference type="EC" id="3.1.26.4"/>
    </reaction>
</comment>
<dbReference type="CDD" id="cd07182">
    <property type="entry name" value="RNase_HII_bacteria_HII_like"/>
    <property type="match status" value="1"/>
</dbReference>
<dbReference type="PATRIC" id="fig|1618442.3.peg.86"/>
<evidence type="ECO:0000256" key="6">
    <source>
        <dbReference type="ARBA" id="ARBA00022490"/>
    </source>
</evidence>
<feature type="binding site" evidence="12">
    <location>
        <position position="28"/>
    </location>
    <ligand>
        <name>a divalent metal cation</name>
        <dbReference type="ChEBI" id="CHEBI:60240"/>
    </ligand>
</feature>
<dbReference type="GO" id="GO:0006298">
    <property type="term" value="P:mismatch repair"/>
    <property type="evidence" value="ECO:0007669"/>
    <property type="project" value="TreeGrafter"/>
</dbReference>
<dbReference type="AlphaFoldDB" id="A0A0G1CDW1"/>
<keyword evidence="6" id="KW-0963">Cytoplasm</keyword>
<evidence type="ECO:0000256" key="13">
    <source>
        <dbReference type="RuleBase" id="RU003515"/>
    </source>
</evidence>
<protein>
    <recommendedName>
        <fullName evidence="13">Ribonuclease</fullName>
        <ecNumber evidence="13">3.1.26.4</ecNumber>
    </recommendedName>
</protein>
<comment type="function">
    <text evidence="3 13">Endonuclease that specifically degrades the RNA of RNA-DNA hybrids.</text>
</comment>
<keyword evidence="8 12" id="KW-0479">Metal-binding</keyword>
<keyword evidence="7 12" id="KW-0540">Nuclease</keyword>
<evidence type="ECO:0000256" key="1">
    <source>
        <dbReference type="ARBA" id="ARBA00000077"/>
    </source>
</evidence>
<evidence type="ECO:0000256" key="4">
    <source>
        <dbReference type="ARBA" id="ARBA00004496"/>
    </source>
</evidence>
<accession>A0A0G1CDW1</accession>
<evidence type="ECO:0000256" key="8">
    <source>
        <dbReference type="ARBA" id="ARBA00022723"/>
    </source>
</evidence>
<comment type="cofactor">
    <cofactor evidence="12">
        <name>Mn(2+)</name>
        <dbReference type="ChEBI" id="CHEBI:29035"/>
    </cofactor>
    <cofactor evidence="12">
        <name>Mg(2+)</name>
        <dbReference type="ChEBI" id="CHEBI:18420"/>
    </cofactor>
    <text evidence="12">Manganese or magnesium. Binds 1 divalent metal ion per monomer in the absence of substrate. May bind a second metal ion after substrate binding.</text>
</comment>
<dbReference type="EC" id="3.1.26.4" evidence="13"/>
<feature type="binding site" evidence="12">
    <location>
        <position position="29"/>
    </location>
    <ligand>
        <name>a divalent metal cation</name>
        <dbReference type="ChEBI" id="CHEBI:60240"/>
    </ligand>
</feature>
<evidence type="ECO:0000256" key="9">
    <source>
        <dbReference type="ARBA" id="ARBA00022759"/>
    </source>
</evidence>
<evidence type="ECO:0000256" key="10">
    <source>
        <dbReference type="ARBA" id="ARBA00022801"/>
    </source>
</evidence>
<dbReference type="NCBIfam" id="NF000595">
    <property type="entry name" value="PRK00015.1-3"/>
    <property type="match status" value="1"/>
</dbReference>
<dbReference type="GO" id="GO:0003723">
    <property type="term" value="F:RNA binding"/>
    <property type="evidence" value="ECO:0007669"/>
    <property type="project" value="UniProtKB-UniRule"/>
</dbReference>
<dbReference type="InterPro" id="IPR012337">
    <property type="entry name" value="RNaseH-like_sf"/>
</dbReference>
<dbReference type="InterPro" id="IPR036397">
    <property type="entry name" value="RNaseH_sf"/>
</dbReference>
<evidence type="ECO:0000256" key="3">
    <source>
        <dbReference type="ARBA" id="ARBA00004065"/>
    </source>
</evidence>
<evidence type="ECO:0000259" key="14">
    <source>
        <dbReference type="PROSITE" id="PS51975"/>
    </source>
</evidence>
<keyword evidence="11" id="KW-0464">Manganese</keyword>
<evidence type="ECO:0000256" key="11">
    <source>
        <dbReference type="ARBA" id="ARBA00023211"/>
    </source>
</evidence>
<gene>
    <name evidence="15" type="ORF">UV09_C0002G0011</name>
</gene>
<dbReference type="Pfam" id="PF01351">
    <property type="entry name" value="RNase_HII"/>
    <property type="match status" value="1"/>
</dbReference>
<name>A0A0G1CDW1_9BACT</name>
<dbReference type="PANTHER" id="PTHR10954:SF18">
    <property type="entry name" value="RIBONUCLEASE HII"/>
    <property type="match status" value="1"/>
</dbReference>
<dbReference type="GO" id="GO:0046872">
    <property type="term" value="F:metal ion binding"/>
    <property type="evidence" value="ECO:0007669"/>
    <property type="project" value="UniProtKB-KW"/>
</dbReference>
<evidence type="ECO:0000313" key="15">
    <source>
        <dbReference type="EMBL" id="KKS47833.1"/>
    </source>
</evidence>
<comment type="subcellular location">
    <subcellularLocation>
        <location evidence="4">Cytoplasm</location>
    </subcellularLocation>
</comment>
<organism evidence="15 16">
    <name type="scientific">Candidatus Gottesmanbacteria bacterium GW2011_GWA2_42_18</name>
    <dbReference type="NCBI Taxonomy" id="1618442"/>
    <lineage>
        <taxon>Bacteria</taxon>
        <taxon>Candidatus Gottesmaniibacteriota</taxon>
    </lineage>
</organism>
<dbReference type="SUPFAM" id="SSF53098">
    <property type="entry name" value="Ribonuclease H-like"/>
    <property type="match status" value="1"/>
</dbReference>